<dbReference type="EMBL" id="FN650140">
    <property type="protein sequence ID" value="CBJ12706.1"/>
    <property type="molecule type" value="Genomic_DNA"/>
</dbReference>
<gene>
    <name evidence="1" type="ordered locus">LLO_2294</name>
</gene>
<dbReference type="AlphaFoldDB" id="D3HJV3"/>
<dbReference type="Proteomes" id="UP000001060">
    <property type="component" value="Chromosome"/>
</dbReference>
<organism evidence="1 2">
    <name type="scientific">Legionella longbeachae serogroup 1 (strain NSW150)</name>
    <dbReference type="NCBI Taxonomy" id="661367"/>
    <lineage>
        <taxon>Bacteria</taxon>
        <taxon>Pseudomonadati</taxon>
        <taxon>Pseudomonadota</taxon>
        <taxon>Gammaproteobacteria</taxon>
        <taxon>Legionellales</taxon>
        <taxon>Legionellaceae</taxon>
        <taxon>Legionella</taxon>
    </lineage>
</organism>
<name>D3HJV3_LEGLN</name>
<reference evidence="1 2" key="1">
    <citation type="journal article" date="2010" name="PLoS Genet.">
        <title>Analysis of the Legionella longbeachae genome and transcriptome uncovers unique strategies to cause Legionnaires' disease.</title>
        <authorList>
            <person name="Cazalet C."/>
            <person name="Gomez-Valero L."/>
            <person name="Rusniok C."/>
            <person name="Lomma M."/>
            <person name="Dervins-Ravault D."/>
            <person name="Newton H."/>
            <person name="Sansom F."/>
            <person name="Jarraud S."/>
            <person name="Zidane N."/>
            <person name="Ma L."/>
            <person name="Bouchier C."/>
            <person name="Etienne J."/>
            <person name="Hartland E."/>
            <person name="Buchrieser C."/>
        </authorList>
    </citation>
    <scope>NUCLEOTIDE SEQUENCE [LARGE SCALE GENOMIC DNA]</scope>
    <source>
        <strain evidence="1 2">NSW150</strain>
    </source>
</reference>
<protein>
    <submittedName>
        <fullName evidence="1">Uncharacterized protein</fullName>
    </submittedName>
</protein>
<dbReference type="STRING" id="661367.LLO_2294"/>
<accession>D3HJV3</accession>
<sequence>MFLSKTLEANAYSNTGTYGTILLNPDMLGYLGNTNRVEVVMIIIHPGKSGCF</sequence>
<keyword evidence="2" id="KW-1185">Reference proteome</keyword>
<proteinExistence type="predicted"/>
<dbReference type="HOGENOM" id="CLU_3081313_0_0_6"/>
<evidence type="ECO:0000313" key="2">
    <source>
        <dbReference type="Proteomes" id="UP000001060"/>
    </source>
</evidence>
<evidence type="ECO:0000313" key="1">
    <source>
        <dbReference type="EMBL" id="CBJ12706.1"/>
    </source>
</evidence>
<dbReference type="KEGG" id="llo:LLO_2294"/>